<comment type="caution">
    <text evidence="1">The sequence shown here is derived from an EMBL/GenBank/DDBJ whole genome shotgun (WGS) entry which is preliminary data.</text>
</comment>
<name>A0A0F9NKT8_9ZZZZ</name>
<gene>
    <name evidence="1" type="ORF">LCGC14_1324920</name>
</gene>
<proteinExistence type="predicted"/>
<reference evidence="1" key="1">
    <citation type="journal article" date="2015" name="Nature">
        <title>Complex archaea that bridge the gap between prokaryotes and eukaryotes.</title>
        <authorList>
            <person name="Spang A."/>
            <person name="Saw J.H."/>
            <person name="Jorgensen S.L."/>
            <person name="Zaremba-Niedzwiedzka K."/>
            <person name="Martijn J."/>
            <person name="Lind A.E."/>
            <person name="van Eijk R."/>
            <person name="Schleper C."/>
            <person name="Guy L."/>
            <person name="Ettema T.J."/>
        </authorList>
    </citation>
    <scope>NUCLEOTIDE SEQUENCE</scope>
</reference>
<dbReference type="AlphaFoldDB" id="A0A0F9NKT8"/>
<evidence type="ECO:0000313" key="1">
    <source>
        <dbReference type="EMBL" id="KKM81917.1"/>
    </source>
</evidence>
<protein>
    <submittedName>
        <fullName evidence="1">Uncharacterized protein</fullName>
    </submittedName>
</protein>
<dbReference type="EMBL" id="LAZR01007943">
    <property type="protein sequence ID" value="KKM81917.1"/>
    <property type="molecule type" value="Genomic_DNA"/>
</dbReference>
<feature type="non-terminal residue" evidence="1">
    <location>
        <position position="1"/>
    </location>
</feature>
<sequence length="164" mass="16728">KTVITMDEMSVVSTDGASPAADGAWGTQQLYTFPEGHINVLGKHVVFPLAGLEAVDGGGAGFSDTADFEIGVGTVAAAQDTQFDLNGGDEEDVVAAIIAALTAKTSDAIESSANGTAATVDGSTSALEYHLNFRTRDNADHGSTADALLVSGTFTILWTCLGDD</sequence>
<accession>A0A0F9NKT8</accession>
<organism evidence="1">
    <name type="scientific">marine sediment metagenome</name>
    <dbReference type="NCBI Taxonomy" id="412755"/>
    <lineage>
        <taxon>unclassified sequences</taxon>
        <taxon>metagenomes</taxon>
        <taxon>ecological metagenomes</taxon>
    </lineage>
</organism>